<dbReference type="InterPro" id="IPR043129">
    <property type="entry name" value="ATPase_NBD"/>
</dbReference>
<dbReference type="AlphaFoldDB" id="A0A1Q8E5U8"/>
<evidence type="ECO:0008006" key="4">
    <source>
        <dbReference type="Google" id="ProtNLM"/>
    </source>
</evidence>
<dbReference type="Proteomes" id="UP000186890">
    <property type="component" value="Unassembled WGS sequence"/>
</dbReference>
<name>A0A1Q8E5U8_9STRE</name>
<evidence type="ECO:0000313" key="3">
    <source>
        <dbReference type="Proteomes" id="UP000186890"/>
    </source>
</evidence>
<comment type="similarity">
    <text evidence="1">Belongs to the ROK (NagC/XylR) family.</text>
</comment>
<dbReference type="PANTHER" id="PTHR18964:SF165">
    <property type="entry name" value="BETA-GLUCOSIDE KINASE"/>
    <property type="match status" value="1"/>
</dbReference>
<dbReference type="CDD" id="cd24068">
    <property type="entry name" value="ASKHA_NBD_ROK_FnNanK-like"/>
    <property type="match status" value="1"/>
</dbReference>
<protein>
    <recommendedName>
        <fullName evidence="4">ROK family protein</fullName>
    </recommendedName>
</protein>
<dbReference type="Pfam" id="PF00480">
    <property type="entry name" value="ROK"/>
    <property type="match status" value="1"/>
</dbReference>
<dbReference type="PANTHER" id="PTHR18964">
    <property type="entry name" value="ROK (REPRESSOR, ORF, KINASE) FAMILY"/>
    <property type="match status" value="1"/>
</dbReference>
<dbReference type="EMBL" id="MSJM01000008">
    <property type="protein sequence ID" value="OLF47175.1"/>
    <property type="molecule type" value="Genomic_DNA"/>
</dbReference>
<dbReference type="InterPro" id="IPR000600">
    <property type="entry name" value="ROK"/>
</dbReference>
<comment type="caution">
    <text evidence="2">The sequence shown here is derived from an EMBL/GenBank/DDBJ whole genome shotgun (WGS) entry which is preliminary data.</text>
</comment>
<organism evidence="2 3">
    <name type="scientific">Streptococcus cuniculi</name>
    <dbReference type="NCBI Taxonomy" id="1432788"/>
    <lineage>
        <taxon>Bacteria</taxon>
        <taxon>Bacillati</taxon>
        <taxon>Bacillota</taxon>
        <taxon>Bacilli</taxon>
        <taxon>Lactobacillales</taxon>
        <taxon>Streptococcaceae</taxon>
        <taxon>Streptococcus</taxon>
    </lineage>
</organism>
<dbReference type="RefSeq" id="WP_075105416.1">
    <property type="nucleotide sequence ID" value="NZ_MSJM01000008.1"/>
</dbReference>
<keyword evidence="3" id="KW-1185">Reference proteome</keyword>
<evidence type="ECO:0000256" key="1">
    <source>
        <dbReference type="ARBA" id="ARBA00006479"/>
    </source>
</evidence>
<accession>A0A1Q8E5U8</accession>
<evidence type="ECO:0000313" key="2">
    <source>
        <dbReference type="EMBL" id="OLF47175.1"/>
    </source>
</evidence>
<dbReference type="OrthoDB" id="9795247at2"/>
<proteinExistence type="inferred from homology"/>
<dbReference type="Gene3D" id="3.30.420.40">
    <property type="match status" value="2"/>
</dbReference>
<sequence length="298" mass="31719">MKTYVAIDIGGTSIKYGLIDENDQLVESHEMPTEAHKGGPAILEKVAGIVSGYLETVSLSGICISSAGMVDPDKGEIFYAGPQIPNYAGTQFKKDLEAQFGIPCEIENDVNCAGLAEVISGSGKGAKVAVCLTVGTGIGGCLLIDSQVFHGFSNSACEVGYLHLPEGSFQDLASTTALVRYVAEAHGDDVADWNGRRIFQEIEKGNPLCKQGVDRMVHYLAKGIANICYVANPEVVILGGGIMGQEAILKPKIQEALTANLVSSIAEKTKIVFAQHQNTAGMFGAYYHFKQKSEVRKA</sequence>
<dbReference type="SUPFAM" id="SSF53067">
    <property type="entry name" value="Actin-like ATPase domain"/>
    <property type="match status" value="1"/>
</dbReference>
<gene>
    <name evidence="2" type="ORF">BU202_08830</name>
</gene>
<reference evidence="3" key="1">
    <citation type="submission" date="2016-12" db="EMBL/GenBank/DDBJ databases">
        <authorList>
            <person name="Gulvik C.A."/>
        </authorList>
    </citation>
    <scope>NUCLEOTIDE SEQUENCE [LARGE SCALE GENOMIC DNA]</scope>
    <source>
        <strain evidence="3">NED12-00049-6B</strain>
    </source>
</reference>